<dbReference type="CDD" id="cd07987">
    <property type="entry name" value="LPLAT_MGAT-like"/>
    <property type="match status" value="1"/>
</dbReference>
<accession>A0A484MDQ6</accession>
<evidence type="ECO:0000256" key="3">
    <source>
        <dbReference type="ARBA" id="ARBA00023315"/>
    </source>
</evidence>
<keyword evidence="7" id="KW-1185">Reference proteome</keyword>
<evidence type="ECO:0000256" key="2">
    <source>
        <dbReference type="ARBA" id="ARBA00022679"/>
    </source>
</evidence>
<dbReference type="Pfam" id="PF12146">
    <property type="entry name" value="Hydrolase_4"/>
    <property type="match status" value="1"/>
</dbReference>
<proteinExistence type="inferred from homology"/>
<gene>
    <name evidence="6" type="ORF">CCAM_LOCUS28859</name>
</gene>
<evidence type="ECO:0000256" key="4">
    <source>
        <dbReference type="SAM" id="MobiDB-lite"/>
    </source>
</evidence>
<keyword evidence="3" id="KW-0012">Acyltransferase</keyword>
<dbReference type="InterPro" id="IPR007130">
    <property type="entry name" value="DAGAT"/>
</dbReference>
<evidence type="ECO:0000313" key="7">
    <source>
        <dbReference type="Proteomes" id="UP000595140"/>
    </source>
</evidence>
<dbReference type="GO" id="GO:0019432">
    <property type="term" value="P:triglyceride biosynthetic process"/>
    <property type="evidence" value="ECO:0007669"/>
    <property type="project" value="UniProtKB-ARBA"/>
</dbReference>
<feature type="region of interest" description="Disordered" evidence="4">
    <location>
        <begin position="59"/>
        <end position="79"/>
    </location>
</feature>
<keyword evidence="2" id="KW-0808">Transferase</keyword>
<evidence type="ECO:0000259" key="5">
    <source>
        <dbReference type="Pfam" id="PF12146"/>
    </source>
</evidence>
<sequence>MAAGTTFPGCNLRFSASAARLFHSPTSSYKDPPPAAIACAATINKSGVFVDNQHRPAFPTISDGGTSASNSATRRNTHSYGREFDDGGLTLKDYLQQSKEMLRSDGGPPRWFCPLDFSEKRSQSSPLLLFLPGIDGVGLGLLLQQQNLGEIFDVCCLHIPLADRSTFKDLVKLVEETVRSEFCNAPKRPIYLVGECLGACLALAVAARNPDVDLVLILANPGTSFSKSRLQSILALIDVTPKTLYPPTVYMLSFISGVPLKTALATFAKGLPLQQTVEELSQNAGALSSYVSVLADVLPVETLIWRLKMLHSAAAYVNSRLHAVKAQTLILSSGNDEFLPSQEEGERLRRVLPNCDIRQFSDSGHALFLENDMDLVCVIKKSGIYKRGARRDCVTDYLPPKPLEFQKVYEPFRWTEVAVNPVMVSTLGNGEIVEGLAGIPQEGPVLVVGYHMMLGTELVPLVSRFLLEKGIVLRGIGHPLMFSRQKEGGSLPELSSYDPFRYMGAVPVSASNFFKLMSSNSHVLLYPGGMREALHRKGEEYQLFWPEQSEFVRMAARFGAKIVPFGVVGEDDVGELLFDYHDLMKIPYFKNSIQKLTDEVVNLRYGFFVCTSIFEPGGNDVQGELANQDVHLPIILPKLPGRFYYYFGKPIETEGRKEELKSREKAQEVYTEVKSEVSKCIAYLKEKRERDPYRSLLPRLLYQATHGGFRSPVPTFEL</sequence>
<dbReference type="AlphaFoldDB" id="A0A484MDQ6"/>
<protein>
    <recommendedName>
        <fullName evidence="5">Serine aminopeptidase S33 domain-containing protein</fullName>
    </recommendedName>
</protein>
<feature type="domain" description="Serine aminopeptidase S33" evidence="5">
    <location>
        <begin position="168"/>
        <end position="372"/>
    </location>
</feature>
<reference evidence="6 7" key="1">
    <citation type="submission" date="2018-04" db="EMBL/GenBank/DDBJ databases">
        <authorList>
            <person name="Vogel A."/>
        </authorList>
    </citation>
    <scope>NUCLEOTIDE SEQUENCE [LARGE SCALE GENOMIC DNA]</scope>
</reference>
<organism evidence="6 7">
    <name type="scientific">Cuscuta campestris</name>
    <dbReference type="NCBI Taxonomy" id="132261"/>
    <lineage>
        <taxon>Eukaryota</taxon>
        <taxon>Viridiplantae</taxon>
        <taxon>Streptophyta</taxon>
        <taxon>Embryophyta</taxon>
        <taxon>Tracheophyta</taxon>
        <taxon>Spermatophyta</taxon>
        <taxon>Magnoliopsida</taxon>
        <taxon>eudicotyledons</taxon>
        <taxon>Gunneridae</taxon>
        <taxon>Pentapetalae</taxon>
        <taxon>asterids</taxon>
        <taxon>lamiids</taxon>
        <taxon>Solanales</taxon>
        <taxon>Convolvulaceae</taxon>
        <taxon>Cuscuteae</taxon>
        <taxon>Cuscuta</taxon>
        <taxon>Cuscuta subgen. Grammica</taxon>
        <taxon>Cuscuta sect. Cleistogrammica</taxon>
    </lineage>
</organism>
<dbReference type="PANTHER" id="PTHR22753">
    <property type="entry name" value="TRANSMEMBRANE PROTEIN 68"/>
    <property type="match status" value="1"/>
</dbReference>
<dbReference type="InterPro" id="IPR029058">
    <property type="entry name" value="AB_hydrolase_fold"/>
</dbReference>
<dbReference type="GO" id="GO:0016020">
    <property type="term" value="C:membrane"/>
    <property type="evidence" value="ECO:0007669"/>
    <property type="project" value="TreeGrafter"/>
</dbReference>
<dbReference type="GO" id="GO:0004144">
    <property type="term" value="F:diacylglycerol O-acyltransferase activity"/>
    <property type="evidence" value="ECO:0007669"/>
    <property type="project" value="UniProtKB-ARBA"/>
</dbReference>
<dbReference type="PANTHER" id="PTHR22753:SF24">
    <property type="entry name" value="ESTERASE_LIPASE_THIOESTERASE FAMILY PROTEIN"/>
    <property type="match status" value="1"/>
</dbReference>
<evidence type="ECO:0000313" key="6">
    <source>
        <dbReference type="EMBL" id="VFQ87083.1"/>
    </source>
</evidence>
<dbReference type="Gene3D" id="3.40.50.1820">
    <property type="entry name" value="alpha/beta hydrolase"/>
    <property type="match status" value="1"/>
</dbReference>
<feature type="compositionally biased region" description="Polar residues" evidence="4">
    <location>
        <begin position="63"/>
        <end position="74"/>
    </location>
</feature>
<dbReference type="EMBL" id="OOIL02003335">
    <property type="protein sequence ID" value="VFQ87083.1"/>
    <property type="molecule type" value="Genomic_DNA"/>
</dbReference>
<dbReference type="Proteomes" id="UP000595140">
    <property type="component" value="Unassembled WGS sequence"/>
</dbReference>
<dbReference type="OrthoDB" id="44277at2759"/>
<name>A0A484MDQ6_9ASTE</name>
<dbReference type="SUPFAM" id="SSF53474">
    <property type="entry name" value="alpha/beta-Hydrolases"/>
    <property type="match status" value="1"/>
</dbReference>
<evidence type="ECO:0000256" key="1">
    <source>
        <dbReference type="ARBA" id="ARBA00005420"/>
    </source>
</evidence>
<dbReference type="InterPro" id="IPR022742">
    <property type="entry name" value="Hydrolase_4"/>
</dbReference>
<comment type="similarity">
    <text evidence="1">Belongs to the diacylglycerol acyltransferase family.</text>
</comment>
<dbReference type="Pfam" id="PF03982">
    <property type="entry name" value="DAGAT"/>
    <property type="match status" value="1"/>
</dbReference>